<name>A0ABR8ECJ6_9CYAN</name>
<protein>
    <submittedName>
        <fullName evidence="1">Uncharacterized protein</fullName>
    </submittedName>
</protein>
<organism evidence="1 2">
    <name type="scientific">Planktothricoides raciborskii FACHB-1370</name>
    <dbReference type="NCBI Taxonomy" id="2949576"/>
    <lineage>
        <taxon>Bacteria</taxon>
        <taxon>Bacillati</taxon>
        <taxon>Cyanobacteriota</taxon>
        <taxon>Cyanophyceae</taxon>
        <taxon>Oscillatoriophycideae</taxon>
        <taxon>Oscillatoriales</taxon>
        <taxon>Oscillatoriaceae</taxon>
        <taxon>Planktothricoides</taxon>
    </lineage>
</organism>
<accession>A0ABR8ECJ6</accession>
<comment type="caution">
    <text evidence="1">The sequence shown here is derived from an EMBL/GenBank/DDBJ whole genome shotgun (WGS) entry which is preliminary data.</text>
</comment>
<evidence type="ECO:0000313" key="1">
    <source>
        <dbReference type="EMBL" id="MBD2544584.1"/>
    </source>
</evidence>
<dbReference type="RefSeq" id="WP_156331425.1">
    <property type="nucleotide sequence ID" value="NZ_JACJSK010000014.1"/>
</dbReference>
<dbReference type="EMBL" id="JACJSK010000014">
    <property type="protein sequence ID" value="MBD2544584.1"/>
    <property type="molecule type" value="Genomic_DNA"/>
</dbReference>
<gene>
    <name evidence="1" type="ORF">H6G72_12195</name>
</gene>
<sequence>MMKCWELIALYSGFLLNRPQILVGAKHSSIKSLLLTHQYLPECFAPTDISG</sequence>
<dbReference type="Proteomes" id="UP000641954">
    <property type="component" value="Unassembled WGS sequence"/>
</dbReference>
<evidence type="ECO:0000313" key="2">
    <source>
        <dbReference type="Proteomes" id="UP000641954"/>
    </source>
</evidence>
<reference evidence="1 2" key="1">
    <citation type="journal article" date="2020" name="ISME J.">
        <title>Comparative genomics reveals insights into cyanobacterial evolution and habitat adaptation.</title>
        <authorList>
            <person name="Chen M.Y."/>
            <person name="Teng W.K."/>
            <person name="Zhao L."/>
            <person name="Hu C.X."/>
            <person name="Zhou Y.K."/>
            <person name="Han B.P."/>
            <person name="Song L.R."/>
            <person name="Shu W.S."/>
        </authorList>
    </citation>
    <scope>NUCLEOTIDE SEQUENCE [LARGE SCALE GENOMIC DNA]</scope>
    <source>
        <strain evidence="1 2">FACHB-1370</strain>
    </source>
</reference>
<keyword evidence="2" id="KW-1185">Reference proteome</keyword>
<proteinExistence type="predicted"/>